<dbReference type="EMBL" id="HG793134">
    <property type="protein sequence ID" value="CRL17670.1"/>
    <property type="molecule type" value="Genomic_DNA"/>
</dbReference>
<keyword evidence="1" id="KW-0418">Kinase</keyword>
<reference evidence="1 2" key="1">
    <citation type="journal article" date="2014" name="Nat. Commun.">
        <title>Multiple recent horizontal transfers of a large genomic region in cheese making fungi.</title>
        <authorList>
            <person name="Cheeseman K."/>
            <person name="Ropars J."/>
            <person name="Renault P."/>
            <person name="Dupont J."/>
            <person name="Gouzy J."/>
            <person name="Branca A."/>
            <person name="Abraham A.L."/>
            <person name="Ceppi M."/>
            <person name="Conseiller E."/>
            <person name="Debuchy R."/>
            <person name="Malagnac F."/>
            <person name="Goarin A."/>
            <person name="Silar P."/>
            <person name="Lacoste S."/>
            <person name="Sallet E."/>
            <person name="Bensimon A."/>
            <person name="Giraud T."/>
            <person name="Brygoo Y."/>
        </authorList>
    </citation>
    <scope>NUCLEOTIDE SEQUENCE [LARGE SCALE GENOMIC DNA]</scope>
    <source>
        <strain evidence="2">FM 013</strain>
    </source>
</reference>
<accession>A0A0G4NUD7</accession>
<dbReference type="AlphaFoldDB" id="A0A0G4NUD7"/>
<gene>
    <name evidence="1" type="ORF">PCAMFM013_S001g000630</name>
</gene>
<sequence>MICNFDATFAMDPGFEEIKPQVFYFNTVPIRAETVQNLDPRHEVYRLNLDTGQELHGLPTVVIIKKMKDSWQDEFEQEKEAYGRLKSLQGSVIPTFFGQGTFKGSPVIIISEVVGKTLHDLARSRVPISVDELQRPLEKAMCLLHSCGAEYLDQRLDNFFLCDTGEVMIVDLEQVRFPLDLEDWKDSVNYGGVGSLLYLFNDIRERKSRITRDDFLLGEPYVLSGSLY</sequence>
<dbReference type="Gene3D" id="1.10.510.10">
    <property type="entry name" value="Transferase(Phosphotransferase) domain 1"/>
    <property type="match status" value="1"/>
</dbReference>
<keyword evidence="2" id="KW-1185">Reference proteome</keyword>
<dbReference type="Proteomes" id="UP000053732">
    <property type="component" value="Unassembled WGS sequence"/>
</dbReference>
<name>A0A0G4NUD7_PENC3</name>
<evidence type="ECO:0000313" key="1">
    <source>
        <dbReference type="EMBL" id="CRL17670.1"/>
    </source>
</evidence>
<proteinExistence type="predicted"/>
<evidence type="ECO:0000313" key="2">
    <source>
        <dbReference type="Proteomes" id="UP000053732"/>
    </source>
</evidence>
<dbReference type="SUPFAM" id="SSF56112">
    <property type="entry name" value="Protein kinase-like (PK-like)"/>
    <property type="match status" value="1"/>
</dbReference>
<dbReference type="InterPro" id="IPR011009">
    <property type="entry name" value="Kinase-like_dom_sf"/>
</dbReference>
<keyword evidence="1" id="KW-0808">Transferase</keyword>
<dbReference type="GO" id="GO:0016301">
    <property type="term" value="F:kinase activity"/>
    <property type="evidence" value="ECO:0007669"/>
    <property type="project" value="UniProtKB-KW"/>
</dbReference>
<organism evidence="1 2">
    <name type="scientific">Penicillium camemberti (strain FM 013)</name>
    <dbReference type="NCBI Taxonomy" id="1429867"/>
    <lineage>
        <taxon>Eukaryota</taxon>
        <taxon>Fungi</taxon>
        <taxon>Dikarya</taxon>
        <taxon>Ascomycota</taxon>
        <taxon>Pezizomycotina</taxon>
        <taxon>Eurotiomycetes</taxon>
        <taxon>Eurotiomycetidae</taxon>
        <taxon>Eurotiales</taxon>
        <taxon>Aspergillaceae</taxon>
        <taxon>Penicillium</taxon>
    </lineage>
</organism>
<protein>
    <submittedName>
        <fullName evidence="1">Serine/threonine-protein kinase STK</fullName>
    </submittedName>
</protein>